<dbReference type="SUPFAM" id="SSF63748">
    <property type="entry name" value="Tudor/PWWP/MBT"/>
    <property type="match status" value="1"/>
</dbReference>
<evidence type="ECO:0000259" key="1">
    <source>
        <dbReference type="PROSITE" id="PS50812"/>
    </source>
</evidence>
<dbReference type="AlphaFoldDB" id="A0A6N2N804"/>
<feature type="domain" description="PWWP" evidence="1">
    <location>
        <begin position="194"/>
        <end position="208"/>
    </location>
</feature>
<dbReference type="Gene3D" id="2.30.30.140">
    <property type="match status" value="1"/>
</dbReference>
<name>A0A6N2N804_SALVM</name>
<reference evidence="2" key="1">
    <citation type="submission" date="2019-03" db="EMBL/GenBank/DDBJ databases">
        <authorList>
            <person name="Mank J."/>
            <person name="Almeida P."/>
        </authorList>
    </citation>
    <scope>NUCLEOTIDE SEQUENCE</scope>
    <source>
        <strain evidence="2">78183</strain>
    </source>
</reference>
<accession>A0A6N2N804</accession>
<evidence type="ECO:0000313" key="2">
    <source>
        <dbReference type="EMBL" id="VFU63099.1"/>
    </source>
</evidence>
<dbReference type="InterPro" id="IPR000313">
    <property type="entry name" value="PWWP_dom"/>
</dbReference>
<proteinExistence type="predicted"/>
<dbReference type="PROSITE" id="PS50812">
    <property type="entry name" value="PWWP"/>
    <property type="match status" value="1"/>
</dbReference>
<organism evidence="2">
    <name type="scientific">Salix viminalis</name>
    <name type="common">Common osier</name>
    <name type="synonym">Basket willow</name>
    <dbReference type="NCBI Taxonomy" id="40686"/>
    <lineage>
        <taxon>Eukaryota</taxon>
        <taxon>Viridiplantae</taxon>
        <taxon>Streptophyta</taxon>
        <taxon>Embryophyta</taxon>
        <taxon>Tracheophyta</taxon>
        <taxon>Spermatophyta</taxon>
        <taxon>Magnoliopsida</taxon>
        <taxon>eudicotyledons</taxon>
        <taxon>Gunneridae</taxon>
        <taxon>Pentapetalae</taxon>
        <taxon>rosids</taxon>
        <taxon>fabids</taxon>
        <taxon>Malpighiales</taxon>
        <taxon>Salicaceae</taxon>
        <taxon>Saliceae</taxon>
        <taxon>Salix</taxon>
    </lineage>
</organism>
<gene>
    <name evidence="2" type="ORF">SVIM_LOCUS479804</name>
</gene>
<protein>
    <recommendedName>
        <fullName evidence="1">PWWP domain-containing protein</fullName>
    </recommendedName>
</protein>
<dbReference type="EMBL" id="CAADRP010002185">
    <property type="protein sequence ID" value="VFU63099.1"/>
    <property type="molecule type" value="Genomic_DNA"/>
</dbReference>
<sequence>MEMVGVFRAHSTSQVSQGFLGSDTNFVDFEGENVSESGVGDTSVLEAVEITETHSSTVEGEENGSCKIEGEVREERGYGVVSSSSVGEDAIQVENVNVEVKVDIVNDLLPHKKPGNVSPKVSSKGVENQAMEINDEQAKKSKCQNKDATTFDERVLQENENLEANDLNLLVDLEPYMGANGNAEMDSKEAELNVGDLVWGKVRSHPWWLRVFCSNHHTTNDGEWSLFIFIYRVKNLITE</sequence>